<organism evidence="1 2">
    <name type="scientific">Paenisporosarcina macmurdoensis</name>
    <dbReference type="NCBI Taxonomy" id="212659"/>
    <lineage>
        <taxon>Bacteria</taxon>
        <taxon>Bacillati</taxon>
        <taxon>Bacillota</taxon>
        <taxon>Bacilli</taxon>
        <taxon>Bacillales</taxon>
        <taxon>Caryophanaceae</taxon>
        <taxon>Paenisporosarcina</taxon>
    </lineage>
</organism>
<sequence>MIISFLDKGNLSYAKRTEDRKISTLIKIKNNKLFAMAGLRLSWKSPNWELGPLWNKGIDSCSSEK</sequence>
<dbReference type="EMBL" id="JBHSRI010000011">
    <property type="protein sequence ID" value="MFC6039598.1"/>
    <property type="molecule type" value="Genomic_DNA"/>
</dbReference>
<evidence type="ECO:0000313" key="2">
    <source>
        <dbReference type="Proteomes" id="UP001596170"/>
    </source>
</evidence>
<comment type="caution">
    <text evidence="1">The sequence shown here is derived from an EMBL/GenBank/DDBJ whole genome shotgun (WGS) entry which is preliminary data.</text>
</comment>
<dbReference type="Proteomes" id="UP001596170">
    <property type="component" value="Unassembled WGS sequence"/>
</dbReference>
<accession>A0ABW1L6P7</accession>
<name>A0ABW1L6P7_9BACL</name>
<protein>
    <submittedName>
        <fullName evidence="1">Uncharacterized protein</fullName>
    </submittedName>
</protein>
<reference evidence="2" key="1">
    <citation type="journal article" date="2019" name="Int. J. Syst. Evol. Microbiol.">
        <title>The Global Catalogue of Microorganisms (GCM) 10K type strain sequencing project: providing services to taxonomists for standard genome sequencing and annotation.</title>
        <authorList>
            <consortium name="The Broad Institute Genomics Platform"/>
            <consortium name="The Broad Institute Genome Sequencing Center for Infectious Disease"/>
            <person name="Wu L."/>
            <person name="Ma J."/>
        </authorList>
    </citation>
    <scope>NUCLEOTIDE SEQUENCE [LARGE SCALE GENOMIC DNA]</scope>
    <source>
        <strain evidence="2">CCUG 54527</strain>
    </source>
</reference>
<dbReference type="RefSeq" id="WP_377733718.1">
    <property type="nucleotide sequence ID" value="NZ_JBHSRI010000011.1"/>
</dbReference>
<evidence type="ECO:0000313" key="1">
    <source>
        <dbReference type="EMBL" id="MFC6039598.1"/>
    </source>
</evidence>
<keyword evidence="2" id="KW-1185">Reference proteome</keyword>
<proteinExistence type="predicted"/>
<gene>
    <name evidence="1" type="ORF">ACFPYN_09205</name>
</gene>